<organism evidence="2">
    <name type="scientific">Setaria italica</name>
    <name type="common">Foxtail millet</name>
    <name type="synonym">Panicum italicum</name>
    <dbReference type="NCBI Taxonomy" id="4555"/>
    <lineage>
        <taxon>Eukaryota</taxon>
        <taxon>Viridiplantae</taxon>
        <taxon>Streptophyta</taxon>
        <taxon>Embryophyta</taxon>
        <taxon>Tracheophyta</taxon>
        <taxon>Spermatophyta</taxon>
        <taxon>Magnoliopsida</taxon>
        <taxon>Liliopsida</taxon>
        <taxon>Poales</taxon>
        <taxon>Poaceae</taxon>
        <taxon>PACMAD clade</taxon>
        <taxon>Panicoideae</taxon>
        <taxon>Panicodae</taxon>
        <taxon>Paniceae</taxon>
        <taxon>Cenchrinae</taxon>
        <taxon>Setaria</taxon>
    </lineage>
</organism>
<evidence type="ECO:0000313" key="2">
    <source>
        <dbReference type="EMBL" id="RCV26146.1"/>
    </source>
</evidence>
<feature type="compositionally biased region" description="Polar residues" evidence="1">
    <location>
        <begin position="115"/>
        <end position="127"/>
    </location>
</feature>
<feature type="region of interest" description="Disordered" evidence="1">
    <location>
        <begin position="79"/>
        <end position="142"/>
    </location>
</feature>
<feature type="region of interest" description="Disordered" evidence="1">
    <location>
        <begin position="1"/>
        <end position="50"/>
    </location>
</feature>
<sequence>MSKHNLSPRIFSSAAPSSNRPLPARATSLLPQSDPSRAREQPDLEVAREQDVMMRQAAAYAHAVPGSSAGATVAVVPPDAVPYEGGFLFQQQQQPPPSQALTYQMEQSPPPSSSGQSHPEVSRQQNTDGSDEGSGGGGVPPA</sequence>
<accession>A0A368R7G7</accession>
<feature type="compositionally biased region" description="Basic and acidic residues" evidence="1">
    <location>
        <begin position="36"/>
        <end position="50"/>
    </location>
</feature>
<dbReference type="AlphaFoldDB" id="A0A368R7G7"/>
<evidence type="ECO:0000256" key="1">
    <source>
        <dbReference type="SAM" id="MobiDB-lite"/>
    </source>
</evidence>
<reference evidence="2" key="2">
    <citation type="submission" date="2015-07" db="EMBL/GenBank/DDBJ databases">
        <authorList>
            <person name="Noorani M."/>
        </authorList>
    </citation>
    <scope>NUCLEOTIDE SEQUENCE</scope>
    <source>
        <strain evidence="2">Yugu1</strain>
    </source>
</reference>
<dbReference type="EMBL" id="CM003532">
    <property type="protein sequence ID" value="RCV26146.1"/>
    <property type="molecule type" value="Genomic_DNA"/>
</dbReference>
<feature type="compositionally biased region" description="Gly residues" evidence="1">
    <location>
        <begin position="132"/>
        <end position="142"/>
    </location>
</feature>
<reference evidence="2" key="1">
    <citation type="journal article" date="2012" name="Nat. Biotechnol.">
        <title>Reference genome sequence of the model plant Setaria.</title>
        <authorList>
            <person name="Bennetzen J.L."/>
            <person name="Schmutz J."/>
            <person name="Wang H."/>
            <person name="Percifield R."/>
            <person name="Hawkins J."/>
            <person name="Pontaroli A.C."/>
            <person name="Estep M."/>
            <person name="Feng L."/>
            <person name="Vaughn J.N."/>
            <person name="Grimwood J."/>
            <person name="Jenkins J."/>
            <person name="Barry K."/>
            <person name="Lindquist E."/>
            <person name="Hellsten U."/>
            <person name="Deshpande S."/>
            <person name="Wang X."/>
            <person name="Wu X."/>
            <person name="Mitros T."/>
            <person name="Triplett J."/>
            <person name="Yang X."/>
            <person name="Ye C.Y."/>
            <person name="Mauro-Herrera M."/>
            <person name="Wang L."/>
            <person name="Li P."/>
            <person name="Sharma M."/>
            <person name="Sharma R."/>
            <person name="Ronald P.C."/>
            <person name="Panaud O."/>
            <person name="Kellogg E.A."/>
            <person name="Brutnell T.P."/>
            <person name="Doust A.N."/>
            <person name="Tuskan G.A."/>
            <person name="Rokhsar D."/>
            <person name="Devos K.M."/>
        </authorList>
    </citation>
    <scope>NUCLEOTIDE SEQUENCE [LARGE SCALE GENOMIC DNA]</scope>
    <source>
        <strain evidence="2">Yugu1</strain>
    </source>
</reference>
<gene>
    <name evidence="2" type="ORF">SETIT_5G222200v2</name>
</gene>
<name>A0A368R7G7_SETIT</name>
<proteinExistence type="predicted"/>
<protein>
    <submittedName>
        <fullName evidence="2">Uncharacterized protein</fullName>
    </submittedName>
</protein>